<dbReference type="InterPro" id="IPR058786">
    <property type="entry name" value="BSH_LcnD"/>
</dbReference>
<dbReference type="InterPro" id="IPR058794">
    <property type="entry name" value="HB_LcnD"/>
</dbReference>
<dbReference type="GO" id="GO:0016020">
    <property type="term" value="C:membrane"/>
    <property type="evidence" value="ECO:0007669"/>
    <property type="project" value="UniProtKB-SubCell"/>
</dbReference>
<evidence type="ECO:0000256" key="2">
    <source>
        <dbReference type="ARBA" id="ARBA00009477"/>
    </source>
</evidence>
<dbReference type="Pfam" id="PF25940">
    <property type="entry name" value="LcnD_C"/>
    <property type="match status" value="1"/>
</dbReference>
<name>A0A9D1G6Z0_9FIRM</name>
<feature type="transmembrane region" description="Helical" evidence="8">
    <location>
        <begin position="23"/>
        <end position="41"/>
    </location>
</feature>
<feature type="domain" description="LcnD-like C-terminal" evidence="11">
    <location>
        <begin position="347"/>
        <end position="434"/>
    </location>
</feature>
<dbReference type="InterPro" id="IPR058795">
    <property type="entry name" value="LcnD_C"/>
</dbReference>
<dbReference type="Pfam" id="PF25935">
    <property type="entry name" value="BSH_LcnD"/>
    <property type="match status" value="1"/>
</dbReference>
<feature type="domain" description="LcnD-like long helical bundle" evidence="9">
    <location>
        <begin position="98"/>
        <end position="306"/>
    </location>
</feature>
<keyword evidence="4 8" id="KW-0812">Transmembrane</keyword>
<feature type="domain" description="LcnD-like barrel-sandwich hybrid" evidence="10">
    <location>
        <begin position="59"/>
        <end position="342"/>
    </location>
</feature>
<evidence type="ECO:0000256" key="5">
    <source>
        <dbReference type="ARBA" id="ARBA00022989"/>
    </source>
</evidence>
<evidence type="ECO:0000256" key="1">
    <source>
        <dbReference type="ARBA" id="ARBA00004167"/>
    </source>
</evidence>
<evidence type="ECO:0000259" key="11">
    <source>
        <dbReference type="Pfam" id="PF25940"/>
    </source>
</evidence>
<keyword evidence="6 8" id="KW-0472">Membrane</keyword>
<accession>A0A9D1G6Z0</accession>
<dbReference type="Gene3D" id="2.40.30.170">
    <property type="match status" value="1"/>
</dbReference>
<dbReference type="PANTHER" id="PTHR30386:SF26">
    <property type="entry name" value="TRANSPORT PROTEIN COMB"/>
    <property type="match status" value="1"/>
</dbReference>
<feature type="coiled-coil region" evidence="7">
    <location>
        <begin position="273"/>
        <end position="307"/>
    </location>
</feature>
<sequence length="448" mass="50794">MDPRYFESAEFYHRRYNNFASKIIIPTFCLFCFLVVFAIFATKEVVVSSTGSIEAYRTITNIQSTSSKQIIVNHLKENKKVKKGELLLEYQGKEGEIQLSTLQNQQKQLETQLAQLQILLDSYQQGKNLFKEKDAFGYEQTYIDYTKQVETLDKNIQQQNANIQAQNAASSQTQQAIQSAMGEIQEELSAYRQAKKAVQNNTGLNEQNTAYTLYQSYQQQKDQEGADTLKQQVLSQIDSQIASLENSLAGYNIQYASSGVQQSVSDTFESQSAAMKAQALAKSEQEKQALEKQLTEVKTNLQIHQQQAKENQIHAQEDGILHLIETENQYVAPGTVVAQLYPVIMKAKKIKLVAYIPSKDVSHIKKGMPMRFTAYDSSKDKLVLEAKIQNMDTSATRTKQGNFFKVEALVPLNTQQAKRLSYGLEGKVTLITHKTTYLNYLLDKVFNF</sequence>
<comment type="subcellular location">
    <subcellularLocation>
        <location evidence="1">Membrane</location>
        <topology evidence="1">Single-pass membrane protein</topology>
    </subcellularLocation>
</comment>
<evidence type="ECO:0000259" key="10">
    <source>
        <dbReference type="Pfam" id="PF25935"/>
    </source>
</evidence>
<keyword evidence="7" id="KW-0175">Coiled coil</keyword>
<organism evidence="12 13">
    <name type="scientific">Candidatus Caccosoma faecigallinarum</name>
    <dbReference type="NCBI Taxonomy" id="2840720"/>
    <lineage>
        <taxon>Bacteria</taxon>
        <taxon>Bacillati</taxon>
        <taxon>Bacillota</taxon>
        <taxon>Bacillota incertae sedis</taxon>
        <taxon>Candidatus Caccosoma</taxon>
    </lineage>
</organism>
<dbReference type="PANTHER" id="PTHR30386">
    <property type="entry name" value="MEMBRANE FUSION SUBUNIT OF EMRAB-TOLC MULTIDRUG EFFLUX PUMP"/>
    <property type="match status" value="1"/>
</dbReference>
<keyword evidence="3" id="KW-0813">Transport</keyword>
<evidence type="ECO:0000313" key="13">
    <source>
        <dbReference type="Proteomes" id="UP000886893"/>
    </source>
</evidence>
<dbReference type="InterPro" id="IPR050739">
    <property type="entry name" value="MFP"/>
</dbReference>
<dbReference type="AlphaFoldDB" id="A0A9D1G6Z0"/>
<gene>
    <name evidence="12" type="ORF">IAD04_00190</name>
</gene>
<dbReference type="InterPro" id="IPR005696">
    <property type="entry name" value="MesE/LcnD"/>
</dbReference>
<evidence type="ECO:0000256" key="3">
    <source>
        <dbReference type="ARBA" id="ARBA00022448"/>
    </source>
</evidence>
<reference evidence="12" key="2">
    <citation type="journal article" date="2021" name="PeerJ">
        <title>Extensive microbial diversity within the chicken gut microbiome revealed by metagenomics and culture.</title>
        <authorList>
            <person name="Gilroy R."/>
            <person name="Ravi A."/>
            <person name="Getino M."/>
            <person name="Pursley I."/>
            <person name="Horton D.L."/>
            <person name="Alikhan N.F."/>
            <person name="Baker D."/>
            <person name="Gharbi K."/>
            <person name="Hall N."/>
            <person name="Watson M."/>
            <person name="Adriaenssens E.M."/>
            <person name="Foster-Nyarko E."/>
            <person name="Jarju S."/>
            <person name="Secka A."/>
            <person name="Antonio M."/>
            <person name="Oren A."/>
            <person name="Chaudhuri R.R."/>
            <person name="La Ragione R."/>
            <person name="Hildebrand F."/>
            <person name="Pallen M.J."/>
        </authorList>
    </citation>
    <scope>NUCLEOTIDE SEQUENCE</scope>
    <source>
        <strain evidence="12">14508</strain>
    </source>
</reference>
<evidence type="ECO:0000256" key="6">
    <source>
        <dbReference type="ARBA" id="ARBA00023136"/>
    </source>
</evidence>
<dbReference type="Pfam" id="PF25887">
    <property type="entry name" value="HB_LcnD"/>
    <property type="match status" value="1"/>
</dbReference>
<protein>
    <submittedName>
        <fullName evidence="12">Bacteriocin secretion accessory protein</fullName>
    </submittedName>
</protein>
<proteinExistence type="inferred from homology"/>
<evidence type="ECO:0000256" key="7">
    <source>
        <dbReference type="SAM" id="Coils"/>
    </source>
</evidence>
<evidence type="ECO:0000256" key="4">
    <source>
        <dbReference type="ARBA" id="ARBA00022692"/>
    </source>
</evidence>
<evidence type="ECO:0000259" key="9">
    <source>
        <dbReference type="Pfam" id="PF25887"/>
    </source>
</evidence>
<dbReference type="Proteomes" id="UP000886893">
    <property type="component" value="Unassembled WGS sequence"/>
</dbReference>
<evidence type="ECO:0000256" key="8">
    <source>
        <dbReference type="SAM" id="Phobius"/>
    </source>
</evidence>
<keyword evidence="5 8" id="KW-1133">Transmembrane helix</keyword>
<comment type="similarity">
    <text evidence="2">Belongs to the membrane fusion protein (MFP) (TC 8.A.1) family.</text>
</comment>
<dbReference type="EMBL" id="DVKI01000004">
    <property type="protein sequence ID" value="HIT16789.1"/>
    <property type="molecule type" value="Genomic_DNA"/>
</dbReference>
<comment type="caution">
    <text evidence="12">The sequence shown here is derived from an EMBL/GenBank/DDBJ whole genome shotgun (WGS) entry which is preliminary data.</text>
</comment>
<reference evidence="12" key="1">
    <citation type="submission" date="2020-10" db="EMBL/GenBank/DDBJ databases">
        <authorList>
            <person name="Gilroy R."/>
        </authorList>
    </citation>
    <scope>NUCLEOTIDE SEQUENCE</scope>
    <source>
        <strain evidence="12">14508</strain>
    </source>
</reference>
<dbReference type="NCBIfam" id="TIGR01000">
    <property type="entry name" value="bacteriocin_acc"/>
    <property type="match status" value="1"/>
</dbReference>
<evidence type="ECO:0000313" key="12">
    <source>
        <dbReference type="EMBL" id="HIT16789.1"/>
    </source>
</evidence>
<feature type="coiled-coil region" evidence="7">
    <location>
        <begin position="99"/>
        <end position="201"/>
    </location>
</feature>